<dbReference type="EMBL" id="SGXT01000020">
    <property type="protein sequence ID" value="RZT55973.1"/>
    <property type="molecule type" value="Genomic_DNA"/>
</dbReference>
<dbReference type="InterPro" id="IPR036388">
    <property type="entry name" value="WH-like_DNA-bd_sf"/>
</dbReference>
<dbReference type="PRINTS" id="PR00598">
    <property type="entry name" value="HTHMARR"/>
</dbReference>
<evidence type="ECO:0000313" key="4">
    <source>
        <dbReference type="Proteomes" id="UP000292408"/>
    </source>
</evidence>
<dbReference type="InterPro" id="IPR036390">
    <property type="entry name" value="WH_DNA-bd_sf"/>
</dbReference>
<accession>A0A4Q7T7N2</accession>
<dbReference type="Proteomes" id="UP000292408">
    <property type="component" value="Unassembled WGS sequence"/>
</dbReference>
<reference evidence="3 4" key="1">
    <citation type="journal article" date="2015" name="Stand. Genomic Sci.">
        <title>Genomic Encyclopedia of Bacterial and Archaeal Type Strains, Phase III: the genomes of soil and plant-associated and newly described type strains.</title>
        <authorList>
            <person name="Whitman W.B."/>
            <person name="Woyke T."/>
            <person name="Klenk H.P."/>
            <person name="Zhou Y."/>
            <person name="Lilburn T.G."/>
            <person name="Beck B.J."/>
            <person name="De Vos P."/>
            <person name="Vandamme P."/>
            <person name="Eisen J.A."/>
            <person name="Garrity G."/>
            <person name="Hugenholtz P."/>
            <person name="Kyrpides N.C."/>
        </authorList>
    </citation>
    <scope>NUCLEOTIDE SEQUENCE [LARGE SCALE GENOMIC DNA]</scope>
    <source>
        <strain evidence="3 4">AC4r</strain>
    </source>
</reference>
<feature type="region of interest" description="Disordered" evidence="1">
    <location>
        <begin position="1"/>
        <end position="31"/>
    </location>
</feature>
<dbReference type="GO" id="GO:0003700">
    <property type="term" value="F:DNA-binding transcription factor activity"/>
    <property type="evidence" value="ECO:0007669"/>
    <property type="project" value="InterPro"/>
</dbReference>
<name>A0A4Q7T7N2_9MICO</name>
<dbReference type="InterPro" id="IPR000835">
    <property type="entry name" value="HTH_MarR-typ"/>
</dbReference>
<comment type="caution">
    <text evidence="3">The sequence shown here is derived from an EMBL/GenBank/DDBJ whole genome shotgun (WGS) entry which is preliminary data.</text>
</comment>
<dbReference type="PANTHER" id="PTHR33164:SF106">
    <property type="entry name" value="TRANSCRIPTIONAL REGULATORY PROTEIN"/>
    <property type="match status" value="1"/>
</dbReference>
<protein>
    <submittedName>
        <fullName evidence="3">DNA-binding MarR family transcriptional regulator</fullName>
    </submittedName>
</protein>
<organism evidence="3 4">
    <name type="scientific">Microcella alkaliphila</name>
    <dbReference type="NCBI Taxonomy" id="279828"/>
    <lineage>
        <taxon>Bacteria</taxon>
        <taxon>Bacillati</taxon>
        <taxon>Actinomycetota</taxon>
        <taxon>Actinomycetes</taxon>
        <taxon>Micrococcales</taxon>
        <taxon>Microbacteriaceae</taxon>
        <taxon>Microcella</taxon>
    </lineage>
</organism>
<dbReference type="SUPFAM" id="SSF46785">
    <property type="entry name" value="Winged helix' DNA-binding domain"/>
    <property type="match status" value="1"/>
</dbReference>
<keyword evidence="3" id="KW-0238">DNA-binding</keyword>
<dbReference type="AlphaFoldDB" id="A0A4Q7T7N2"/>
<dbReference type="Gene3D" id="1.10.10.10">
    <property type="entry name" value="Winged helix-like DNA-binding domain superfamily/Winged helix DNA-binding domain"/>
    <property type="match status" value="1"/>
</dbReference>
<evidence type="ECO:0000313" key="3">
    <source>
        <dbReference type="EMBL" id="RZT55973.1"/>
    </source>
</evidence>
<gene>
    <name evidence="3" type="ORF">EV140_2641</name>
</gene>
<dbReference type="InterPro" id="IPR039422">
    <property type="entry name" value="MarR/SlyA-like"/>
</dbReference>
<evidence type="ECO:0000259" key="2">
    <source>
        <dbReference type="PROSITE" id="PS50995"/>
    </source>
</evidence>
<feature type="domain" description="HTH marR-type" evidence="2">
    <location>
        <begin position="32"/>
        <end position="161"/>
    </location>
</feature>
<evidence type="ECO:0000256" key="1">
    <source>
        <dbReference type="SAM" id="MobiDB-lite"/>
    </source>
</evidence>
<dbReference type="PANTHER" id="PTHR33164">
    <property type="entry name" value="TRANSCRIPTIONAL REGULATOR, MARR FAMILY"/>
    <property type="match status" value="1"/>
</dbReference>
<dbReference type="GO" id="GO:0003677">
    <property type="term" value="F:DNA binding"/>
    <property type="evidence" value="ECO:0007669"/>
    <property type="project" value="UniProtKB-KW"/>
</dbReference>
<dbReference type="Pfam" id="PF01047">
    <property type="entry name" value="MarR"/>
    <property type="match status" value="1"/>
</dbReference>
<dbReference type="OrthoDB" id="162531at2"/>
<proteinExistence type="predicted"/>
<keyword evidence="4" id="KW-1185">Reference proteome</keyword>
<dbReference type="SMART" id="SM00347">
    <property type="entry name" value="HTH_MARR"/>
    <property type="match status" value="1"/>
</dbReference>
<dbReference type="GO" id="GO:0006950">
    <property type="term" value="P:response to stress"/>
    <property type="evidence" value="ECO:0007669"/>
    <property type="project" value="TreeGrafter"/>
</dbReference>
<sequence>MFENIARRLERVQTHSPDAQGRELGRPPARPATQSLRDLLDVSDDFAAALAHRLEVNLTDLDAMQHLIMAGPLSPSALAKRVGLSTAAMTTAIDRLEAVGHVRRRANPDDRRSVLVEARPESRQRAMGLLMPMIGAVDAVLDDFDEHDQRVITRYLSRVVETYRGHSARLGAPHAPEAAGR</sequence>
<dbReference type="PROSITE" id="PS50995">
    <property type="entry name" value="HTH_MARR_2"/>
    <property type="match status" value="1"/>
</dbReference>
<feature type="compositionally biased region" description="Basic and acidic residues" evidence="1">
    <location>
        <begin position="1"/>
        <end position="13"/>
    </location>
</feature>